<dbReference type="Proteomes" id="UP000317977">
    <property type="component" value="Unassembled WGS sequence"/>
</dbReference>
<comment type="caution">
    <text evidence="1">The sequence shown here is derived from an EMBL/GenBank/DDBJ whole genome shotgun (WGS) entry which is preliminary data.</text>
</comment>
<accession>A0A5C6EHC8</accession>
<organism evidence="1 2">
    <name type="scientific">Rubripirellula reticaptiva</name>
    <dbReference type="NCBI Taxonomy" id="2528013"/>
    <lineage>
        <taxon>Bacteria</taxon>
        <taxon>Pseudomonadati</taxon>
        <taxon>Planctomycetota</taxon>
        <taxon>Planctomycetia</taxon>
        <taxon>Pirellulales</taxon>
        <taxon>Pirellulaceae</taxon>
        <taxon>Rubripirellula</taxon>
    </lineage>
</organism>
<keyword evidence="2" id="KW-1185">Reference proteome</keyword>
<evidence type="ECO:0000313" key="1">
    <source>
        <dbReference type="EMBL" id="TWU47016.1"/>
    </source>
</evidence>
<proteinExistence type="predicted"/>
<protein>
    <submittedName>
        <fullName evidence="1">Uncharacterized protein</fullName>
    </submittedName>
</protein>
<dbReference type="EMBL" id="SJPX01000006">
    <property type="protein sequence ID" value="TWU47016.1"/>
    <property type="molecule type" value="Genomic_DNA"/>
</dbReference>
<dbReference type="AlphaFoldDB" id="A0A5C6EHC8"/>
<evidence type="ECO:0000313" key="2">
    <source>
        <dbReference type="Proteomes" id="UP000317977"/>
    </source>
</evidence>
<name>A0A5C6EHC8_9BACT</name>
<reference evidence="1 2" key="1">
    <citation type="submission" date="2019-02" db="EMBL/GenBank/DDBJ databases">
        <title>Deep-cultivation of Planctomycetes and their phenomic and genomic characterization uncovers novel biology.</title>
        <authorList>
            <person name="Wiegand S."/>
            <person name="Jogler M."/>
            <person name="Boedeker C."/>
            <person name="Pinto D."/>
            <person name="Vollmers J."/>
            <person name="Rivas-Marin E."/>
            <person name="Kohn T."/>
            <person name="Peeters S.H."/>
            <person name="Heuer A."/>
            <person name="Rast P."/>
            <person name="Oberbeckmann S."/>
            <person name="Bunk B."/>
            <person name="Jeske O."/>
            <person name="Meyerdierks A."/>
            <person name="Storesund J.E."/>
            <person name="Kallscheuer N."/>
            <person name="Luecker S."/>
            <person name="Lage O.M."/>
            <person name="Pohl T."/>
            <person name="Merkel B.J."/>
            <person name="Hornburger P."/>
            <person name="Mueller R.-W."/>
            <person name="Bruemmer F."/>
            <person name="Labrenz M."/>
            <person name="Spormann A.M."/>
            <person name="Op Den Camp H."/>
            <person name="Overmann J."/>
            <person name="Amann R."/>
            <person name="Jetten M.S.M."/>
            <person name="Mascher T."/>
            <person name="Medema M.H."/>
            <person name="Devos D.P."/>
            <person name="Kaster A.-K."/>
            <person name="Ovreas L."/>
            <person name="Rohde M."/>
            <person name="Galperin M.Y."/>
            <person name="Jogler C."/>
        </authorList>
    </citation>
    <scope>NUCLEOTIDE SEQUENCE [LARGE SCALE GENOMIC DNA]</scope>
    <source>
        <strain evidence="1 2">Poly59</strain>
    </source>
</reference>
<gene>
    <name evidence="1" type="ORF">Poly59_59900</name>
</gene>
<sequence>MVCANEPCFTIAFGGESVFLVLLTRGCLAGASLQFLSQSRQTSALGVDYRVGSQVVCESDSVSGMLEGDRLVWRTRLVVHTRSGDIEV</sequence>